<dbReference type="RefSeq" id="WP_154613838.1">
    <property type="nucleotide sequence ID" value="NZ_CP053660.1"/>
</dbReference>
<organism evidence="2 3">
    <name type="scientific">Nocardioides marmotae</name>
    <dbReference type="NCBI Taxonomy" id="2663857"/>
    <lineage>
        <taxon>Bacteria</taxon>
        <taxon>Bacillati</taxon>
        <taxon>Actinomycetota</taxon>
        <taxon>Actinomycetes</taxon>
        <taxon>Propionibacteriales</taxon>
        <taxon>Nocardioidaceae</taxon>
        <taxon>Nocardioides</taxon>
    </lineage>
</organism>
<sequence length="290" mass="30110">MPPLPRALTPVRHPSTHPATRPSTRPSGRRLLAPGALALALALSGCGGDPDAAPERATSSVGDAGSGSAGGPDASPTPTPSPTADEETGGPTAEPTKRPRSTLVPIPQQPLHARRAAGGHLLDATRMPALSADRPWTEVADGAGDTPVGACQKASLFDIGAVQTTGRRFATADGSTTATQVVGRFPDATSAWRATEVLLAWRADCAERLEHARTTVGEVREVPVRTGSGSVYPASYGPRAVARGRATGLGILRKGRWVSVVEVATDAGRWPRDWNPARRAVRRIATTFPA</sequence>
<evidence type="ECO:0000313" key="3">
    <source>
        <dbReference type="Proteomes" id="UP000433406"/>
    </source>
</evidence>
<reference evidence="2 3" key="1">
    <citation type="submission" date="2019-10" db="EMBL/GenBank/DDBJ databases">
        <title>Nocardioides novel species isolated from the excrement of Marmot.</title>
        <authorList>
            <person name="Zhang G."/>
        </authorList>
    </citation>
    <scope>NUCLEOTIDE SEQUENCE [LARGE SCALE GENOMIC DNA]</scope>
    <source>
        <strain evidence="3">zg-579</strain>
    </source>
</reference>
<evidence type="ECO:0000313" key="2">
    <source>
        <dbReference type="EMBL" id="MTB94065.1"/>
    </source>
</evidence>
<protein>
    <submittedName>
        <fullName evidence="2">Uncharacterized protein</fullName>
    </submittedName>
</protein>
<gene>
    <name evidence="2" type="ORF">GGQ22_03120</name>
</gene>
<dbReference type="AlphaFoldDB" id="A0A6I3JAD7"/>
<proteinExistence type="predicted"/>
<dbReference type="EMBL" id="WLCI01000003">
    <property type="protein sequence ID" value="MTB94065.1"/>
    <property type="molecule type" value="Genomic_DNA"/>
</dbReference>
<accession>A0A6I3JAD7</accession>
<evidence type="ECO:0000256" key="1">
    <source>
        <dbReference type="SAM" id="MobiDB-lite"/>
    </source>
</evidence>
<dbReference type="Proteomes" id="UP000433406">
    <property type="component" value="Unassembled WGS sequence"/>
</dbReference>
<keyword evidence="3" id="KW-1185">Reference proteome</keyword>
<feature type="compositionally biased region" description="Polar residues" evidence="1">
    <location>
        <begin position="17"/>
        <end position="26"/>
    </location>
</feature>
<feature type="region of interest" description="Disordered" evidence="1">
    <location>
        <begin position="1"/>
        <end position="30"/>
    </location>
</feature>
<name>A0A6I3JAD7_9ACTN</name>
<feature type="region of interest" description="Disordered" evidence="1">
    <location>
        <begin position="43"/>
        <end position="104"/>
    </location>
</feature>
<comment type="caution">
    <text evidence="2">The sequence shown here is derived from an EMBL/GenBank/DDBJ whole genome shotgun (WGS) entry which is preliminary data.</text>
</comment>